<evidence type="ECO:0000313" key="2">
    <source>
        <dbReference type="EMBL" id="HIH69976.1"/>
    </source>
</evidence>
<dbReference type="GO" id="GO:0004828">
    <property type="term" value="F:serine-tRNA ligase activity"/>
    <property type="evidence" value="ECO:0007669"/>
    <property type="project" value="UniProtKB-EC"/>
</dbReference>
<dbReference type="InterPro" id="IPR041293">
    <property type="entry name" value="SerS_tRNA-bd"/>
</dbReference>
<dbReference type="AlphaFoldDB" id="A0A832VN55"/>
<dbReference type="Proteomes" id="UP000600363">
    <property type="component" value="Unassembled WGS sequence"/>
</dbReference>
<protein>
    <submittedName>
        <fullName evidence="2">Serine--tRNA ligase</fullName>
        <ecNumber evidence="2">6.1.1.11</ecNumber>
    </submittedName>
</protein>
<feature type="domain" description="Aminoacyl-transfer RNA synthetases class-II family profile" evidence="1">
    <location>
        <begin position="332"/>
        <end position="481"/>
    </location>
</feature>
<dbReference type="Gene3D" id="3.30.930.10">
    <property type="entry name" value="Bira Bifunctional Protein, Domain 2"/>
    <property type="match status" value="1"/>
</dbReference>
<dbReference type="RefSeq" id="WP_042686096.1">
    <property type="nucleotide sequence ID" value="NZ_DUIH01000017.1"/>
</dbReference>
<sequence length="502" mass="57909">MDENARFHLVGHFRLSHPIEDARELEGFFANTAPDVLSRGVPEGRGVHHLVHDARGERLVLEVLSDSYLRAHEAVLRLRKPLAKVLGKQRIGLRGFEVERYTIHLPTPRPLKLGKIPFVREMKAGGSYVVLELDVGEGELEKRVPDRIVSLIEDKLRAAEHGTKAENWQLLWQSERKPEVFCDDPTSALIKAGWIKHGASRGQWIYGPQMTHVMRTFERIVLEELLKPLGYREMIFPKLVPWEVWMRSGHAKGVYPEIYYVCPPKSRDPEYWEEVMDHYRVTLEVPLDLIAERIDRPIGGMCYAQCPPFWVFLQGETIADRSLPIRVFDRSGTSHRYESGGIHGIERVDEFHRIEIVWVDYPDGVVREAERLQERYHHIFEDILELEWRRAWVTPWFMAQEGLTGLAGDARVGTTDYEAYLPYRGRDGEWLEFQNVSVNGEKYPKGFSVKSQKGEPLWSGCSGVGLERWASAFFAQKGIDPSGWPEPFLKWVGDIPEGFEFL</sequence>
<dbReference type="EMBL" id="DUIH01000017">
    <property type="protein sequence ID" value="HIH69976.1"/>
    <property type="molecule type" value="Genomic_DNA"/>
</dbReference>
<proteinExistence type="predicted"/>
<dbReference type="InterPro" id="IPR006195">
    <property type="entry name" value="aa-tRNA-synth_II"/>
</dbReference>
<dbReference type="SUPFAM" id="SSF55681">
    <property type="entry name" value="Class II aaRS and biotin synthetases"/>
    <property type="match status" value="1"/>
</dbReference>
<organism evidence="2 3">
    <name type="scientific">Methermicoccus shengliensis</name>
    <dbReference type="NCBI Taxonomy" id="660064"/>
    <lineage>
        <taxon>Archaea</taxon>
        <taxon>Methanobacteriati</taxon>
        <taxon>Methanobacteriota</taxon>
        <taxon>Stenosarchaea group</taxon>
        <taxon>Methanomicrobia</taxon>
        <taxon>Methanosarcinales</taxon>
        <taxon>Methermicoccaceae</taxon>
        <taxon>Methermicoccus</taxon>
    </lineage>
</organism>
<dbReference type="InterPro" id="IPR045864">
    <property type="entry name" value="aa-tRNA-synth_II/BPL/LPL"/>
</dbReference>
<gene>
    <name evidence="2" type="ORF">HA299_05135</name>
</gene>
<dbReference type="NCBIfam" id="NF002120">
    <property type="entry name" value="PRK00960.1"/>
    <property type="match status" value="1"/>
</dbReference>
<reference evidence="2" key="1">
    <citation type="journal article" date="2020" name="bioRxiv">
        <title>A rank-normalized archaeal taxonomy based on genome phylogeny resolves widespread incomplete and uneven classifications.</title>
        <authorList>
            <person name="Rinke C."/>
            <person name="Chuvochina M."/>
            <person name="Mussig A.J."/>
            <person name="Chaumeil P.-A."/>
            <person name="Waite D.W."/>
            <person name="Whitman W.B."/>
            <person name="Parks D.H."/>
            <person name="Hugenholtz P."/>
        </authorList>
    </citation>
    <scope>NUCLEOTIDE SEQUENCE</scope>
    <source>
        <strain evidence="2">UBA12518</strain>
    </source>
</reference>
<name>A0A832VN55_9EURY</name>
<evidence type="ECO:0000313" key="3">
    <source>
        <dbReference type="Proteomes" id="UP000600363"/>
    </source>
</evidence>
<dbReference type="Pfam" id="PF18490">
    <property type="entry name" value="tRNA_bind_4"/>
    <property type="match status" value="1"/>
</dbReference>
<dbReference type="Gene3D" id="3.30.70.1920">
    <property type="match status" value="1"/>
</dbReference>
<dbReference type="PROSITE" id="PS50862">
    <property type="entry name" value="AA_TRNA_LIGASE_II"/>
    <property type="match status" value="1"/>
</dbReference>
<evidence type="ECO:0000259" key="1">
    <source>
        <dbReference type="PROSITE" id="PS50862"/>
    </source>
</evidence>
<keyword evidence="2" id="KW-0436">Ligase</keyword>
<dbReference type="EC" id="6.1.1.11" evidence="2"/>
<comment type="caution">
    <text evidence="2">The sequence shown here is derived from an EMBL/GenBank/DDBJ whole genome shotgun (WGS) entry which is preliminary data.</text>
</comment>
<accession>A0A832VN55</accession>